<dbReference type="InterPro" id="IPR021215">
    <property type="entry name" value="DUF2752"/>
</dbReference>
<feature type="region of interest" description="Disordered" evidence="1">
    <location>
        <begin position="1"/>
        <end position="22"/>
    </location>
</feature>
<dbReference type="Pfam" id="PF10825">
    <property type="entry name" value="DUF2752"/>
    <property type="match status" value="1"/>
</dbReference>
<reference evidence="4" key="1">
    <citation type="submission" date="2015-11" db="EMBL/GenBank/DDBJ databases">
        <authorList>
            <person name="Varghese N."/>
        </authorList>
    </citation>
    <scope>NUCLEOTIDE SEQUENCE [LARGE SCALE GENOMIC DNA]</scope>
    <source>
        <strain evidence="4">DSM 45899</strain>
    </source>
</reference>
<organism evidence="3 4">
    <name type="scientific">Parafrankia irregularis</name>
    <dbReference type="NCBI Taxonomy" id="795642"/>
    <lineage>
        <taxon>Bacteria</taxon>
        <taxon>Bacillati</taxon>
        <taxon>Actinomycetota</taxon>
        <taxon>Actinomycetes</taxon>
        <taxon>Frankiales</taxon>
        <taxon>Frankiaceae</taxon>
        <taxon>Parafrankia</taxon>
    </lineage>
</organism>
<dbReference type="Proteomes" id="UP000198802">
    <property type="component" value="Unassembled WGS sequence"/>
</dbReference>
<dbReference type="RefSeq" id="WP_193209776.1">
    <property type="nucleotide sequence ID" value="NZ_FAOZ01000004.1"/>
</dbReference>
<evidence type="ECO:0000313" key="4">
    <source>
        <dbReference type="Proteomes" id="UP000198802"/>
    </source>
</evidence>
<keyword evidence="4" id="KW-1185">Reference proteome</keyword>
<evidence type="ECO:0000256" key="1">
    <source>
        <dbReference type="SAM" id="MobiDB-lite"/>
    </source>
</evidence>
<dbReference type="AlphaFoldDB" id="A0A0S4QI46"/>
<gene>
    <name evidence="3" type="ORF">Ga0074812_104236</name>
</gene>
<sequence length="153" mass="15570">MSGTSTAARCVTDAGTTDGPAGRRRRRLLLTGAAGCLVAGAVYLAAVDPHDPAAAMPTCPTKALTGLDCPACGGLRLAHDLLHGMPAAAAHDNLFLLVCAPLLAALVVRQARAYERGVRAPLPRPLAHGIAGAALAWTVVRNLPGWPLTPTTG</sequence>
<dbReference type="EMBL" id="FAOZ01000004">
    <property type="protein sequence ID" value="CUU55155.1"/>
    <property type="molecule type" value="Genomic_DNA"/>
</dbReference>
<keyword evidence="2" id="KW-0812">Transmembrane</keyword>
<name>A0A0S4QI46_9ACTN</name>
<feature type="transmembrane region" description="Helical" evidence="2">
    <location>
        <begin position="28"/>
        <end position="46"/>
    </location>
</feature>
<proteinExistence type="predicted"/>
<evidence type="ECO:0008006" key="5">
    <source>
        <dbReference type="Google" id="ProtNLM"/>
    </source>
</evidence>
<keyword evidence="2" id="KW-1133">Transmembrane helix</keyword>
<protein>
    <recommendedName>
        <fullName evidence="5">DUF2752 domain-containing protein</fullName>
    </recommendedName>
</protein>
<keyword evidence="2" id="KW-0472">Membrane</keyword>
<accession>A0A0S4QI46</accession>
<feature type="transmembrane region" description="Helical" evidence="2">
    <location>
        <begin position="94"/>
        <end position="111"/>
    </location>
</feature>
<evidence type="ECO:0000256" key="2">
    <source>
        <dbReference type="SAM" id="Phobius"/>
    </source>
</evidence>
<evidence type="ECO:0000313" key="3">
    <source>
        <dbReference type="EMBL" id="CUU55155.1"/>
    </source>
</evidence>